<proteinExistence type="predicted"/>
<accession>A0A5B0Q9P8</accession>
<organism evidence="2 3">
    <name type="scientific">Puccinia graminis f. sp. tritici</name>
    <dbReference type="NCBI Taxonomy" id="56615"/>
    <lineage>
        <taxon>Eukaryota</taxon>
        <taxon>Fungi</taxon>
        <taxon>Dikarya</taxon>
        <taxon>Basidiomycota</taxon>
        <taxon>Pucciniomycotina</taxon>
        <taxon>Pucciniomycetes</taxon>
        <taxon>Pucciniales</taxon>
        <taxon>Pucciniaceae</taxon>
        <taxon>Puccinia</taxon>
    </lineage>
</organism>
<evidence type="ECO:0000256" key="1">
    <source>
        <dbReference type="SAM" id="MobiDB-lite"/>
    </source>
</evidence>
<gene>
    <name evidence="2" type="ORF">PGTUg99_031265</name>
</gene>
<feature type="region of interest" description="Disordered" evidence="1">
    <location>
        <begin position="1"/>
        <end position="65"/>
    </location>
</feature>
<dbReference type="Proteomes" id="UP000325313">
    <property type="component" value="Unassembled WGS sequence"/>
</dbReference>
<reference evidence="2 3" key="1">
    <citation type="submission" date="2019-05" db="EMBL/GenBank/DDBJ databases">
        <title>Emergence of the Ug99 lineage of the wheat stem rust pathogen through somatic hybridization.</title>
        <authorList>
            <person name="Li F."/>
            <person name="Upadhyaya N.M."/>
            <person name="Sperschneider J."/>
            <person name="Matny O."/>
            <person name="Nguyen-Phuc H."/>
            <person name="Mago R."/>
            <person name="Raley C."/>
            <person name="Miller M.E."/>
            <person name="Silverstein K.A.T."/>
            <person name="Henningsen E."/>
            <person name="Hirsch C.D."/>
            <person name="Visser B."/>
            <person name="Pretorius Z.A."/>
            <person name="Steffenson B.J."/>
            <person name="Schwessinger B."/>
            <person name="Dodds P.N."/>
            <person name="Figueroa M."/>
        </authorList>
    </citation>
    <scope>NUCLEOTIDE SEQUENCE [LARGE SCALE GENOMIC DNA]</scope>
    <source>
        <strain evidence="2 3">Ug99</strain>
    </source>
</reference>
<dbReference type="EMBL" id="VDEP01000304">
    <property type="protein sequence ID" value="KAA1109683.1"/>
    <property type="molecule type" value="Genomic_DNA"/>
</dbReference>
<evidence type="ECO:0000313" key="3">
    <source>
        <dbReference type="Proteomes" id="UP000325313"/>
    </source>
</evidence>
<sequence>MLPATPQKALIRSDPSTHGPPKAVDPELQDSTQTGVEDQQDRNRSNSPDLRDDEFITLLQAPGES</sequence>
<comment type="caution">
    <text evidence="2">The sequence shown here is derived from an EMBL/GenBank/DDBJ whole genome shotgun (WGS) entry which is preliminary data.</text>
</comment>
<feature type="compositionally biased region" description="Basic and acidic residues" evidence="1">
    <location>
        <begin position="39"/>
        <end position="54"/>
    </location>
</feature>
<evidence type="ECO:0000313" key="2">
    <source>
        <dbReference type="EMBL" id="KAA1109683.1"/>
    </source>
</evidence>
<dbReference type="AlphaFoldDB" id="A0A5B0Q9P8"/>
<name>A0A5B0Q9P8_PUCGR</name>
<protein>
    <submittedName>
        <fullName evidence="2">Uncharacterized protein</fullName>
    </submittedName>
</protein>